<feature type="transmembrane region" description="Helical" evidence="1">
    <location>
        <begin position="66"/>
        <end position="95"/>
    </location>
</feature>
<accession>A0AAU9LV61</accession>
<comment type="caution">
    <text evidence="2">The sequence shown here is derived from an EMBL/GenBank/DDBJ whole genome shotgun (WGS) entry which is preliminary data.</text>
</comment>
<reference evidence="2 3" key="1">
    <citation type="submission" date="2022-01" db="EMBL/GenBank/DDBJ databases">
        <authorList>
            <person name="Xiong W."/>
            <person name="Schranz E."/>
        </authorList>
    </citation>
    <scope>NUCLEOTIDE SEQUENCE [LARGE SCALE GENOMIC DNA]</scope>
</reference>
<evidence type="ECO:0000256" key="1">
    <source>
        <dbReference type="SAM" id="Phobius"/>
    </source>
</evidence>
<dbReference type="AlphaFoldDB" id="A0AAU9LV61"/>
<keyword evidence="3" id="KW-1185">Reference proteome</keyword>
<evidence type="ECO:0000313" key="3">
    <source>
        <dbReference type="Proteomes" id="UP001157418"/>
    </source>
</evidence>
<evidence type="ECO:0000313" key="2">
    <source>
        <dbReference type="EMBL" id="CAH1413550.1"/>
    </source>
</evidence>
<gene>
    <name evidence="2" type="ORF">LVIROSA_LOCUS1508</name>
</gene>
<keyword evidence="1" id="KW-1133">Transmembrane helix</keyword>
<sequence>MLPSHRTQDTNTSSEAPTFFQRQHHLRHLPSPPPLFSILPSVSPSSNLHLAQLSLFEAGNNGDLPLIALIVVCFFCMSPSYVHSGAIVFFVFALIA</sequence>
<proteinExistence type="predicted"/>
<keyword evidence="1" id="KW-0812">Transmembrane</keyword>
<dbReference type="EMBL" id="CAKMRJ010000001">
    <property type="protein sequence ID" value="CAH1413550.1"/>
    <property type="molecule type" value="Genomic_DNA"/>
</dbReference>
<dbReference type="Proteomes" id="UP001157418">
    <property type="component" value="Unassembled WGS sequence"/>
</dbReference>
<keyword evidence="1" id="KW-0472">Membrane</keyword>
<name>A0AAU9LV61_9ASTR</name>
<organism evidence="2 3">
    <name type="scientific">Lactuca virosa</name>
    <dbReference type="NCBI Taxonomy" id="75947"/>
    <lineage>
        <taxon>Eukaryota</taxon>
        <taxon>Viridiplantae</taxon>
        <taxon>Streptophyta</taxon>
        <taxon>Embryophyta</taxon>
        <taxon>Tracheophyta</taxon>
        <taxon>Spermatophyta</taxon>
        <taxon>Magnoliopsida</taxon>
        <taxon>eudicotyledons</taxon>
        <taxon>Gunneridae</taxon>
        <taxon>Pentapetalae</taxon>
        <taxon>asterids</taxon>
        <taxon>campanulids</taxon>
        <taxon>Asterales</taxon>
        <taxon>Asteraceae</taxon>
        <taxon>Cichorioideae</taxon>
        <taxon>Cichorieae</taxon>
        <taxon>Lactucinae</taxon>
        <taxon>Lactuca</taxon>
    </lineage>
</organism>
<protein>
    <submittedName>
        <fullName evidence="2">Uncharacterized protein</fullName>
    </submittedName>
</protein>